<sequence length="435" mass="52540">MMQFYAFNNATSNRSSLGANDLNIQTHDGTFRRFADDSHRENERNIHSNGKYIYNIFKRNKRYEGSDDYSVQSNQLLTLEDLKLHLINRNHTMLEKYQISYLFDLLSNIEDQVDQFDHKGMLFKQIFNSPYAKMLYRNVSGLKLLDAEAIDIIRFYERFNTIKDVYENQYNHYRKPIYHDIYCKMRDFTRTDKESVRTISTLHDFYKENYIFIHNFSGIFKLYWQRKFYILNNYLEKNEIVKELGTFYDLNKNVVSQYDLKDLNFAELNIIPLIEDLNGRKFRVFLNLNSLHTEHAHILIRIKEYLHTTLSAFFMYCYNEIDLAKMYHRNLIDNRYSYTEYGKEVLDIISKRTRNIIANALNNNIYFTTLDIRKLCHYKRMENDEMRNKSIKNTYVEYKSQEGIMIIVWNWTAEKKCNEKCDEICMNDISVYVSL</sequence>
<reference evidence="1 2" key="1">
    <citation type="submission" date="2011-08" db="EMBL/GenBank/DDBJ databases">
        <authorList>
            <person name="Liu Z.J."/>
            <person name="Shi F.L."/>
            <person name="Lu J.Q."/>
            <person name="Li M."/>
            <person name="Wang Z.L."/>
        </authorList>
    </citation>
    <scope>NUCLEOTIDE SEQUENCE [LARGE SCALE GENOMIC DNA]</scope>
    <source>
        <strain evidence="1 2">USNM 41457</strain>
    </source>
</reference>
<evidence type="ECO:0000313" key="1">
    <source>
        <dbReference type="EMBL" id="EJW02126.1"/>
    </source>
</evidence>
<organism evidence="1 2">
    <name type="scientific">Edhazardia aedis (strain USNM 41457)</name>
    <name type="common">Microsporidian parasite</name>
    <dbReference type="NCBI Taxonomy" id="1003232"/>
    <lineage>
        <taxon>Eukaryota</taxon>
        <taxon>Fungi</taxon>
        <taxon>Fungi incertae sedis</taxon>
        <taxon>Microsporidia</taxon>
        <taxon>Edhazardia</taxon>
    </lineage>
</organism>
<keyword evidence="2" id="KW-1185">Reference proteome</keyword>
<dbReference type="AlphaFoldDB" id="J9D2U6"/>
<accession>J9D2U6</accession>
<proteinExistence type="predicted"/>
<name>J9D2U6_EDHAE</name>
<dbReference type="HOGENOM" id="CLU_630087_0_0_1"/>
<comment type="caution">
    <text evidence="1">The sequence shown here is derived from an EMBL/GenBank/DDBJ whole genome shotgun (WGS) entry which is preliminary data.</text>
</comment>
<dbReference type="InParanoid" id="J9D2U6"/>
<protein>
    <submittedName>
        <fullName evidence="1">Uncharacterized protein</fullName>
    </submittedName>
</protein>
<reference evidence="2" key="2">
    <citation type="submission" date="2015-07" db="EMBL/GenBank/DDBJ databases">
        <title>Contrasting host-pathogen interactions and genome evolution in two generalist and specialist microsporidian pathogens of mosquitoes.</title>
        <authorList>
            <consortium name="The Broad Institute Genomics Platform"/>
            <consortium name="The Broad Institute Genome Sequencing Center for Infectious Disease"/>
            <person name="Cuomo C.A."/>
            <person name="Sanscrainte N.D."/>
            <person name="Goldberg J.M."/>
            <person name="Heiman D."/>
            <person name="Young S."/>
            <person name="Zeng Q."/>
            <person name="Becnel J.J."/>
            <person name="Birren B.W."/>
        </authorList>
    </citation>
    <scope>NUCLEOTIDE SEQUENCE [LARGE SCALE GENOMIC DNA]</scope>
    <source>
        <strain evidence="2">USNM 41457</strain>
    </source>
</reference>
<dbReference type="Proteomes" id="UP000003163">
    <property type="component" value="Unassembled WGS sequence"/>
</dbReference>
<evidence type="ECO:0000313" key="2">
    <source>
        <dbReference type="Proteomes" id="UP000003163"/>
    </source>
</evidence>
<dbReference type="EMBL" id="AFBI03000001">
    <property type="protein sequence ID" value="EJW02126.1"/>
    <property type="molecule type" value="Genomic_DNA"/>
</dbReference>
<dbReference type="VEuPathDB" id="MicrosporidiaDB:EDEG_00015"/>
<gene>
    <name evidence="1" type="ORF">EDEG_00015</name>
</gene>